<dbReference type="InterPro" id="IPR031847">
    <property type="entry name" value="PDLI1-4/Zasp-like_mid"/>
</dbReference>
<dbReference type="CDD" id="cd09461">
    <property type="entry name" value="LIM3_Enigma_like_1"/>
    <property type="match status" value="1"/>
</dbReference>
<dbReference type="SUPFAM" id="SSF57716">
    <property type="entry name" value="Glucocorticoid receptor-like (DNA-binding domain)"/>
    <property type="match status" value="3"/>
</dbReference>
<dbReference type="EMBL" id="CH940662">
    <property type="protein sequence ID" value="KRF78493.1"/>
    <property type="molecule type" value="Genomic_DNA"/>
</dbReference>
<dbReference type="Proteomes" id="UP000008792">
    <property type="component" value="Unassembled WGS sequence"/>
</dbReference>
<organism evidence="10 11">
    <name type="scientific">Drosophila virilis</name>
    <name type="common">Fruit fly</name>
    <dbReference type="NCBI Taxonomy" id="7244"/>
    <lineage>
        <taxon>Eukaryota</taxon>
        <taxon>Metazoa</taxon>
        <taxon>Ecdysozoa</taxon>
        <taxon>Arthropoda</taxon>
        <taxon>Hexapoda</taxon>
        <taxon>Insecta</taxon>
        <taxon>Pterygota</taxon>
        <taxon>Neoptera</taxon>
        <taxon>Endopterygota</taxon>
        <taxon>Diptera</taxon>
        <taxon>Brachycera</taxon>
        <taxon>Muscomorpha</taxon>
        <taxon>Ephydroidea</taxon>
        <taxon>Drosophilidae</taxon>
        <taxon>Drosophila</taxon>
    </lineage>
</organism>
<dbReference type="InParanoid" id="A0A0Q9W0H7"/>
<feature type="region of interest" description="Disordered" evidence="7">
    <location>
        <begin position="939"/>
        <end position="978"/>
    </location>
</feature>
<feature type="compositionally biased region" description="Pro residues" evidence="7">
    <location>
        <begin position="451"/>
        <end position="460"/>
    </location>
</feature>
<feature type="region of interest" description="Disordered" evidence="7">
    <location>
        <begin position="656"/>
        <end position="687"/>
    </location>
</feature>
<evidence type="ECO:0000259" key="8">
    <source>
        <dbReference type="PROSITE" id="PS50023"/>
    </source>
</evidence>
<feature type="region of interest" description="Disordered" evidence="7">
    <location>
        <begin position="1453"/>
        <end position="1472"/>
    </location>
</feature>
<evidence type="ECO:0000313" key="10">
    <source>
        <dbReference type="EMBL" id="KRF78493.1"/>
    </source>
</evidence>
<feature type="region of interest" description="Disordered" evidence="7">
    <location>
        <begin position="1260"/>
        <end position="1284"/>
    </location>
</feature>
<keyword evidence="4 6" id="KW-0862">Zinc</keyword>
<dbReference type="SUPFAM" id="SSF50156">
    <property type="entry name" value="PDZ domain-like"/>
    <property type="match status" value="1"/>
</dbReference>
<dbReference type="GO" id="GO:0061061">
    <property type="term" value="P:muscle structure development"/>
    <property type="evidence" value="ECO:0007669"/>
    <property type="project" value="TreeGrafter"/>
</dbReference>
<feature type="domain" description="PDZ" evidence="9">
    <location>
        <begin position="8"/>
        <end position="90"/>
    </location>
</feature>
<dbReference type="FunFam" id="2.10.110.10:FF:000069">
    <property type="entry name" value="Uncharacterized protein, isoform Z"/>
    <property type="match status" value="1"/>
</dbReference>
<feature type="compositionally biased region" description="Polar residues" evidence="7">
    <location>
        <begin position="579"/>
        <end position="588"/>
    </location>
</feature>
<keyword evidence="2" id="KW-0963">Cytoplasm</keyword>
<feature type="compositionally biased region" description="Low complexity" evidence="7">
    <location>
        <begin position="1000"/>
        <end position="1015"/>
    </location>
</feature>
<feature type="region of interest" description="Disordered" evidence="7">
    <location>
        <begin position="602"/>
        <end position="622"/>
    </location>
</feature>
<dbReference type="STRING" id="7244.A0A0Q9W0H7"/>
<sequence>MAQPQLLQIKLSRFDAQPWGFRLQGGVDFAQPLLVQKVNSGSLSEQAGLQPGDAVIKINDVDVFNFRHKDAQDIVVRSGNNFVITVQRGGSTWRPHVTPTGNLPQANSPYLQTVTKTSLAHHQPDSQHIGCGYNNSARPFANGGGDGGVKSIVNKQYNTPVGIYSDESIAETLSAQAEVLAGGVLGVNFKKNEKEYQADRSEVLKFLREEETGGSTPEPHSPANFYWTQSHAIGGNERRTPLPHSQMQAQSQSQAGRQDERIGTNLQQNTLAPAATHRPSLPVAKPHQAEEEQLQQQEQADPRIIVMPICPALQGPDYKADMDAAAAALASDAGGVRPLSASGHPACQLCGVGIVGVFVRIKDKNLHVECFKCATCGTSLKNQGYYNFNNKLYCDIHAKLAAQQHPPAGTEGYVPVPIKPNTKLSANTISSALSSHGYGSNGYSNGNATPTPAPSEPMPEPDCSISSSSELPLPPPPSPTQLLQYEAEELLLLPQNQQHQHPTQGSANPLAAQPHPNPDPQQQQQQQQASKHTRSLSSISSGSSQTSSSGVGGCAQLSPSLVASSASTLSLDMEHSPQHSRQASGSCTSLDVGSVVQCPVDNYTMSMPSPPPPPPPAPALTPLRSTQNENDMNTQNKSHNAYNQLLKQYANKLQQQHPNSNNTNTTATATETTTNRHNNTAKPFAGTTTTATATTGQLQPHVAALTATLANQLKFNSHQATTTAAAAAPTANSNPAQSEIMSAHVADEQSAAIYSSYNNNNINNNNMGDSAACTGPCMQTSANGSDQPFEYVTLTGNVIRSVQPPGKGAGASYRVNQGYARPYGASQPPAAAPKSPVPVSSYPPQQQQQSPRPAGNPYATLPRSNVGQQELEEEGLQPQFEEECYEVDVEVALAASRRSHGSSFSWPPPQDEGHAAPTAAPLYIAPPETQHVVVANPVQEVPPLPPGSATSRLDPQPQVQQKSQQAQQLQPAQAPQWQSYSAPQLTNQLVQQAQLEQESSSDSYTSTSTTTTNTSEEYQRMYAAQLQAYQMQQAFEHSGSELDYQLYYGSAQDVQESASGRRSAQECVDSLSAPLSTYKLIDMVREVTPSPVPAAATAPAPAGRHVAFNDEPEIKELPQLHTELETIPESATEAEQAAAVTAWVDDDGQADDREGLIIDHRCQILESERMFQPTPEINFEIAPVRQRPAPSKIPNPMPKEWINPMIRVLTTAPEVPFHLVECPFPKPCDDDFEAAAAAAAAADAAEQTAVVVPPAPSTVAASLPTAPSDSYGSEILRESPPRGTRFSQAMATAPEFPVRFAPPATEGVPLPEETVPYMPPPMDMKPYLREDYRPKSPFVSALTTAPERPFEGHFDRDVPIHLIDLPTPKEHLTMGDALCTAPDRGYTPLNPENATQRIDEEQKQQELKKYEFQVLDHEEELGIQPQPPESVEYYRTEPQQQRKSSAFAAMQAFQPSREPLSSSNPNTVTNTPRASIASLSKEQTDLEYQKYCKAQQRNQKRLDYYHKKEEELQSQQHSHNQTQMIHQLKQQQHQQQQQHIETNSSNLNSNSNSNSLVTASNATASSNSSSTVQQSTNSTSTSTSTANSNSKSAYVAKVETHAQVQASSRSTFSATTASNLTAVNTAYSKFDAHELIEETADELEHSEVLFPPPSPLSHLKGKAVQSGLHKADTIPKYQRNWTVLPTQSPIRTPEPQELRDNVPLAFVDAPKAQAPSTETVHRPIAKVSTGGTTGPAPTAARGSIASQGKPMVQPSVPIIIEDRSGPVTMAFQSLDEYERPDQSLTPTRPYTPSSVSSMINKPAPIIPFYQTTEKLCFDECPATHARDYDQGAASPFPDRARSPAPGPPPNPLSAIRAPRMKEPDSTLLPVAAGPRLQAGSITTGQSYQGQLLAHSELSTQSGSQSYSQQPETLTERKIGNLSVQQREQSSLLQQQQQSQLQSQTKTQIGNTQIERRRKVTEEFERTQSAKTIEIRTGSHSQSQAPSQVQLQSQSQVQSQAQSESTERRQSYGRTGYVANQARRLSGLEQEISSLTSQSQAISARASTLGESTFPQLRSPTFEDRFPLKPTAAEAMTPNYAAGLVAANKLLGPPPGFKQQQQQQSAFKSTSASVSNSQQQLRSHANSSSLASASAITSASTSSSASASRSAQASLTKASAITTTTNNQACAAYRGAAAAAATGSSLSAALAKLPNKNASNAAQTAPKPTIAAAAAPPAPASFPPNICDLNSNVDGSTGAGGKSGAFGATSAPKRGRGILNKAAGPGVRIPLCNSCNVQIRGPFITALGRIWCPDHFICVNGNCRRPLQDIGFVEEKGDLYCEYCFEKYLAPTCSKCAGKIKGDCLNAIGKHFHPECFTCGQCGKIFGNTPFFLEDGNAYCEADWNELFTTKCFACGFPVEAGDRWVEALNHNYHSQCFNCTFCKQNLEGQSFYNKGGRPFCKNHAR</sequence>
<feature type="compositionally biased region" description="Low complexity" evidence="7">
    <location>
        <begin position="440"/>
        <end position="450"/>
    </location>
</feature>
<dbReference type="GO" id="GO:0003779">
    <property type="term" value="F:actin binding"/>
    <property type="evidence" value="ECO:0007669"/>
    <property type="project" value="TreeGrafter"/>
</dbReference>
<dbReference type="GO" id="GO:0001725">
    <property type="term" value="C:stress fiber"/>
    <property type="evidence" value="ECO:0007669"/>
    <property type="project" value="TreeGrafter"/>
</dbReference>
<feature type="region of interest" description="Disordered" evidence="7">
    <location>
        <begin position="497"/>
        <end position="553"/>
    </location>
</feature>
<feature type="compositionally biased region" description="Low complexity" evidence="7">
    <location>
        <begin position="1980"/>
        <end position="2003"/>
    </location>
</feature>
<keyword evidence="5 6" id="KW-0440">LIM domain</keyword>
<dbReference type="FunFam" id="2.10.110.10:FF:000073">
    <property type="entry name" value="Uncharacterized protein, isoform Z"/>
    <property type="match status" value="1"/>
</dbReference>
<dbReference type="Pfam" id="PF15936">
    <property type="entry name" value="DUF4749"/>
    <property type="match status" value="1"/>
</dbReference>
<feature type="region of interest" description="Disordered" evidence="7">
    <location>
        <begin position="568"/>
        <end position="588"/>
    </location>
</feature>
<feature type="compositionally biased region" description="Low complexity" evidence="7">
    <location>
        <begin position="1521"/>
        <end position="1588"/>
    </location>
</feature>
<feature type="compositionally biased region" description="Polar residues" evidence="7">
    <location>
        <begin position="1459"/>
        <end position="1472"/>
    </location>
</feature>
<evidence type="ECO:0000256" key="2">
    <source>
        <dbReference type="ARBA" id="ARBA00022490"/>
    </source>
</evidence>
<feature type="compositionally biased region" description="Low complexity" evidence="7">
    <location>
        <begin position="245"/>
        <end position="255"/>
    </location>
</feature>
<evidence type="ECO:0000256" key="6">
    <source>
        <dbReference type="PROSITE-ProRule" id="PRU00125"/>
    </source>
</evidence>
<evidence type="ECO:0000259" key="9">
    <source>
        <dbReference type="PROSITE" id="PS50106"/>
    </source>
</evidence>
<reference evidence="10 11" key="1">
    <citation type="journal article" date="2007" name="Nature">
        <title>Evolution of genes and genomes on the Drosophila phylogeny.</title>
        <authorList>
            <consortium name="Drosophila 12 Genomes Consortium"/>
            <person name="Clark A.G."/>
            <person name="Eisen M.B."/>
            <person name="Smith D.R."/>
            <person name="Bergman C.M."/>
            <person name="Oliver B."/>
            <person name="Markow T.A."/>
            <person name="Kaufman T.C."/>
            <person name="Kellis M."/>
            <person name="Gelbart W."/>
            <person name="Iyer V.N."/>
            <person name="Pollard D.A."/>
            <person name="Sackton T.B."/>
            <person name="Larracuente A.M."/>
            <person name="Singh N.D."/>
            <person name="Abad J.P."/>
            <person name="Abt D.N."/>
            <person name="Adryan B."/>
            <person name="Aguade M."/>
            <person name="Akashi H."/>
            <person name="Anderson W.W."/>
            <person name="Aquadro C.F."/>
            <person name="Ardell D.H."/>
            <person name="Arguello R."/>
            <person name="Artieri C.G."/>
            <person name="Barbash D.A."/>
            <person name="Barker D."/>
            <person name="Barsanti P."/>
            <person name="Batterham P."/>
            <person name="Batzoglou S."/>
            <person name="Begun D."/>
            <person name="Bhutkar A."/>
            <person name="Blanco E."/>
            <person name="Bosak S.A."/>
            <person name="Bradley R.K."/>
            <person name="Brand A.D."/>
            <person name="Brent M.R."/>
            <person name="Brooks A.N."/>
            <person name="Brown R.H."/>
            <person name="Butlin R.K."/>
            <person name="Caggese C."/>
            <person name="Calvi B.R."/>
            <person name="Bernardo de Carvalho A."/>
            <person name="Caspi A."/>
            <person name="Castrezana S."/>
            <person name="Celniker S.E."/>
            <person name="Chang J.L."/>
            <person name="Chapple C."/>
            <person name="Chatterji S."/>
            <person name="Chinwalla A."/>
            <person name="Civetta A."/>
            <person name="Clifton S.W."/>
            <person name="Comeron J.M."/>
            <person name="Costello J.C."/>
            <person name="Coyne J.A."/>
            <person name="Daub J."/>
            <person name="David R.G."/>
            <person name="Delcher A.L."/>
            <person name="Delehaunty K."/>
            <person name="Do C.B."/>
            <person name="Ebling H."/>
            <person name="Edwards K."/>
            <person name="Eickbush T."/>
            <person name="Evans J.D."/>
            <person name="Filipski A."/>
            <person name="Findeiss S."/>
            <person name="Freyhult E."/>
            <person name="Fulton L."/>
            <person name="Fulton R."/>
            <person name="Garcia A.C."/>
            <person name="Gardiner A."/>
            <person name="Garfield D.A."/>
            <person name="Garvin B.E."/>
            <person name="Gibson G."/>
            <person name="Gilbert D."/>
            <person name="Gnerre S."/>
            <person name="Godfrey J."/>
            <person name="Good R."/>
            <person name="Gotea V."/>
            <person name="Gravely B."/>
            <person name="Greenberg A.J."/>
            <person name="Griffiths-Jones S."/>
            <person name="Gross S."/>
            <person name="Guigo R."/>
            <person name="Gustafson E.A."/>
            <person name="Haerty W."/>
            <person name="Hahn M.W."/>
            <person name="Halligan D.L."/>
            <person name="Halpern A.L."/>
            <person name="Halter G.M."/>
            <person name="Han M.V."/>
            <person name="Heger A."/>
            <person name="Hillier L."/>
            <person name="Hinrichs A.S."/>
            <person name="Holmes I."/>
            <person name="Hoskins R.A."/>
            <person name="Hubisz M.J."/>
            <person name="Hultmark D."/>
            <person name="Huntley M.A."/>
            <person name="Jaffe D.B."/>
            <person name="Jagadeeshan S."/>
            <person name="Jeck W.R."/>
            <person name="Johnson J."/>
            <person name="Jones C.D."/>
            <person name="Jordan W.C."/>
            <person name="Karpen G.H."/>
            <person name="Kataoka E."/>
            <person name="Keightley P.D."/>
            <person name="Kheradpour P."/>
            <person name="Kirkness E.F."/>
            <person name="Koerich L.B."/>
            <person name="Kristiansen K."/>
            <person name="Kudrna D."/>
            <person name="Kulathinal R.J."/>
            <person name="Kumar S."/>
            <person name="Kwok R."/>
            <person name="Lander E."/>
            <person name="Langley C.H."/>
            <person name="Lapoint R."/>
            <person name="Lazzaro B.P."/>
            <person name="Lee S.J."/>
            <person name="Levesque L."/>
            <person name="Li R."/>
            <person name="Lin C.F."/>
            <person name="Lin M.F."/>
            <person name="Lindblad-Toh K."/>
            <person name="Llopart A."/>
            <person name="Long M."/>
            <person name="Low L."/>
            <person name="Lozovsky E."/>
            <person name="Lu J."/>
            <person name="Luo M."/>
            <person name="Machado C.A."/>
            <person name="Makalowski W."/>
            <person name="Marzo M."/>
            <person name="Matsuda M."/>
            <person name="Matzkin L."/>
            <person name="McAllister B."/>
            <person name="McBride C.S."/>
            <person name="McKernan B."/>
            <person name="McKernan K."/>
            <person name="Mendez-Lago M."/>
            <person name="Minx P."/>
            <person name="Mollenhauer M.U."/>
            <person name="Montooth K."/>
            <person name="Mount S.M."/>
            <person name="Mu X."/>
            <person name="Myers E."/>
            <person name="Negre B."/>
            <person name="Newfeld S."/>
            <person name="Nielsen R."/>
            <person name="Noor M.A."/>
            <person name="O'Grady P."/>
            <person name="Pachter L."/>
            <person name="Papaceit M."/>
            <person name="Parisi M.J."/>
            <person name="Parisi M."/>
            <person name="Parts L."/>
            <person name="Pedersen J.S."/>
            <person name="Pesole G."/>
            <person name="Phillippy A.M."/>
            <person name="Ponting C.P."/>
            <person name="Pop M."/>
            <person name="Porcelli D."/>
            <person name="Powell J.R."/>
            <person name="Prohaska S."/>
            <person name="Pruitt K."/>
            <person name="Puig M."/>
            <person name="Quesneville H."/>
            <person name="Ram K.R."/>
            <person name="Rand D."/>
            <person name="Rasmussen M.D."/>
            <person name="Reed L.K."/>
            <person name="Reenan R."/>
            <person name="Reily A."/>
            <person name="Remington K.A."/>
            <person name="Rieger T.T."/>
            <person name="Ritchie M.G."/>
            <person name="Robin C."/>
            <person name="Rogers Y.H."/>
            <person name="Rohde C."/>
            <person name="Rozas J."/>
            <person name="Rubenfield M.J."/>
            <person name="Ruiz A."/>
            <person name="Russo S."/>
            <person name="Salzberg S.L."/>
            <person name="Sanchez-Gracia A."/>
            <person name="Saranga D.J."/>
            <person name="Sato H."/>
            <person name="Schaeffer S.W."/>
            <person name="Schatz M.C."/>
            <person name="Schlenke T."/>
            <person name="Schwartz R."/>
            <person name="Segarra C."/>
            <person name="Singh R.S."/>
            <person name="Sirot L."/>
            <person name="Sirota M."/>
            <person name="Sisneros N.B."/>
            <person name="Smith C.D."/>
            <person name="Smith T.F."/>
            <person name="Spieth J."/>
            <person name="Stage D.E."/>
            <person name="Stark A."/>
            <person name="Stephan W."/>
            <person name="Strausberg R.L."/>
            <person name="Strempel S."/>
            <person name="Sturgill D."/>
            <person name="Sutton G."/>
            <person name="Sutton G.G."/>
            <person name="Tao W."/>
            <person name="Teichmann S."/>
            <person name="Tobari Y.N."/>
            <person name="Tomimura Y."/>
            <person name="Tsolas J.M."/>
            <person name="Valente V.L."/>
            <person name="Venter E."/>
            <person name="Venter J.C."/>
            <person name="Vicario S."/>
            <person name="Vieira F.G."/>
            <person name="Vilella A.J."/>
            <person name="Villasante A."/>
            <person name="Walenz B."/>
            <person name="Wang J."/>
            <person name="Wasserman M."/>
            <person name="Watts T."/>
            <person name="Wilson D."/>
            <person name="Wilson R.K."/>
            <person name="Wing R.A."/>
            <person name="Wolfner M.F."/>
            <person name="Wong A."/>
            <person name="Wong G.K."/>
            <person name="Wu C.I."/>
            <person name="Wu G."/>
            <person name="Yamamoto D."/>
            <person name="Yang H.P."/>
            <person name="Yang S.P."/>
            <person name="Yorke J.A."/>
            <person name="Yoshida K."/>
            <person name="Zdobnov E."/>
            <person name="Zhang P."/>
            <person name="Zhang Y."/>
            <person name="Zimin A.V."/>
            <person name="Baldwin J."/>
            <person name="Abdouelleil A."/>
            <person name="Abdulkadir J."/>
            <person name="Abebe A."/>
            <person name="Abera B."/>
            <person name="Abreu J."/>
            <person name="Acer S.C."/>
            <person name="Aftuck L."/>
            <person name="Alexander A."/>
            <person name="An P."/>
            <person name="Anderson E."/>
            <person name="Anderson S."/>
            <person name="Arachi H."/>
            <person name="Azer M."/>
            <person name="Bachantsang P."/>
            <person name="Barry A."/>
            <person name="Bayul T."/>
            <person name="Berlin A."/>
            <person name="Bessette D."/>
            <person name="Bloom T."/>
            <person name="Blye J."/>
            <person name="Boguslavskiy L."/>
            <person name="Bonnet C."/>
            <person name="Boukhgalter B."/>
            <person name="Bourzgui I."/>
            <person name="Brown A."/>
            <person name="Cahill P."/>
            <person name="Channer S."/>
            <person name="Cheshatsang Y."/>
            <person name="Chuda L."/>
            <person name="Citroen M."/>
            <person name="Collymore A."/>
            <person name="Cooke P."/>
            <person name="Costello M."/>
            <person name="D'Aco K."/>
            <person name="Daza R."/>
            <person name="De Haan G."/>
            <person name="DeGray S."/>
            <person name="DeMaso C."/>
            <person name="Dhargay N."/>
            <person name="Dooley K."/>
            <person name="Dooley E."/>
            <person name="Doricent M."/>
            <person name="Dorje P."/>
            <person name="Dorjee K."/>
            <person name="Dupes A."/>
            <person name="Elong R."/>
            <person name="Falk J."/>
            <person name="Farina A."/>
            <person name="Faro S."/>
            <person name="Ferguson D."/>
            <person name="Fisher S."/>
            <person name="Foley C.D."/>
            <person name="Franke A."/>
            <person name="Friedrich D."/>
            <person name="Gadbois L."/>
            <person name="Gearin G."/>
            <person name="Gearin C.R."/>
            <person name="Giannoukos G."/>
            <person name="Goode T."/>
            <person name="Graham J."/>
            <person name="Grandbois E."/>
            <person name="Grewal S."/>
            <person name="Gyaltsen K."/>
            <person name="Hafez N."/>
            <person name="Hagos B."/>
            <person name="Hall J."/>
            <person name="Henson C."/>
            <person name="Hollinger A."/>
            <person name="Honan T."/>
            <person name="Huard M.D."/>
            <person name="Hughes L."/>
            <person name="Hurhula B."/>
            <person name="Husby M.E."/>
            <person name="Kamat A."/>
            <person name="Kanga B."/>
            <person name="Kashin S."/>
            <person name="Khazanovich D."/>
            <person name="Kisner P."/>
            <person name="Lance K."/>
            <person name="Lara M."/>
            <person name="Lee W."/>
            <person name="Lennon N."/>
            <person name="Letendre F."/>
            <person name="LeVine R."/>
            <person name="Lipovsky A."/>
            <person name="Liu X."/>
            <person name="Liu J."/>
            <person name="Liu S."/>
            <person name="Lokyitsang T."/>
            <person name="Lokyitsang Y."/>
            <person name="Lubonja R."/>
            <person name="Lui A."/>
            <person name="MacDonald P."/>
            <person name="Magnisalis V."/>
            <person name="Maru K."/>
            <person name="Matthews C."/>
            <person name="McCusker W."/>
            <person name="McDonough S."/>
            <person name="Mehta T."/>
            <person name="Meldrim J."/>
            <person name="Meneus L."/>
            <person name="Mihai O."/>
            <person name="Mihalev A."/>
            <person name="Mihova T."/>
            <person name="Mittelman R."/>
            <person name="Mlenga V."/>
            <person name="Montmayeur A."/>
            <person name="Mulrain L."/>
            <person name="Navidi A."/>
            <person name="Naylor J."/>
            <person name="Negash T."/>
            <person name="Nguyen T."/>
            <person name="Nguyen N."/>
            <person name="Nicol R."/>
            <person name="Norbu C."/>
            <person name="Norbu N."/>
            <person name="Novod N."/>
            <person name="O'Neill B."/>
            <person name="Osman S."/>
            <person name="Markiewicz E."/>
            <person name="Oyono O.L."/>
            <person name="Patti C."/>
            <person name="Phunkhang P."/>
            <person name="Pierre F."/>
            <person name="Priest M."/>
            <person name="Raghuraman S."/>
            <person name="Rege F."/>
            <person name="Reyes R."/>
            <person name="Rise C."/>
            <person name="Rogov P."/>
            <person name="Ross K."/>
            <person name="Ryan E."/>
            <person name="Settipalli S."/>
            <person name="Shea T."/>
            <person name="Sherpa N."/>
            <person name="Shi L."/>
            <person name="Shih D."/>
            <person name="Sparrow T."/>
            <person name="Spaulding J."/>
            <person name="Stalker J."/>
            <person name="Stange-Thomann N."/>
            <person name="Stavropoulos S."/>
            <person name="Stone C."/>
            <person name="Strader C."/>
            <person name="Tesfaye S."/>
            <person name="Thomson T."/>
            <person name="Thoulutsang Y."/>
            <person name="Thoulutsang D."/>
            <person name="Topham K."/>
            <person name="Topping I."/>
            <person name="Tsamla T."/>
            <person name="Vassiliev H."/>
            <person name="Vo A."/>
            <person name="Wangchuk T."/>
            <person name="Wangdi T."/>
            <person name="Weiand M."/>
            <person name="Wilkinson J."/>
            <person name="Wilson A."/>
            <person name="Yadav S."/>
            <person name="Young G."/>
            <person name="Yu Q."/>
            <person name="Zembek L."/>
            <person name="Zhong D."/>
            <person name="Zimmer A."/>
            <person name="Zwirko Z."/>
            <person name="Jaffe D.B."/>
            <person name="Alvarez P."/>
            <person name="Brockman W."/>
            <person name="Butler J."/>
            <person name="Chin C."/>
            <person name="Gnerre S."/>
            <person name="Grabherr M."/>
            <person name="Kleber M."/>
            <person name="Mauceli E."/>
            <person name="MacCallum I."/>
        </authorList>
    </citation>
    <scope>NUCLEOTIDE SEQUENCE [LARGE SCALE GENOMIC DNA]</scope>
    <source>
        <strain evidence="11">Tucson 15010-1051.87</strain>
    </source>
</reference>
<dbReference type="OrthoDB" id="5911912at2759"/>
<evidence type="ECO:0000256" key="5">
    <source>
        <dbReference type="ARBA" id="ARBA00023038"/>
    </source>
</evidence>
<dbReference type="CDD" id="cd09455">
    <property type="entry name" value="LIM1_Enigma_like_1"/>
    <property type="match status" value="1"/>
</dbReference>
<feature type="compositionally biased region" description="Low complexity" evidence="7">
    <location>
        <begin position="461"/>
        <end position="471"/>
    </location>
</feature>
<feature type="compositionally biased region" description="Low complexity" evidence="7">
    <location>
        <begin position="825"/>
        <end position="853"/>
    </location>
</feature>
<feature type="domain" description="LIM zinc-binding" evidence="8">
    <location>
        <begin position="345"/>
        <end position="404"/>
    </location>
</feature>
<protein>
    <submittedName>
        <fullName evidence="10">Uncharacterized protein, isoform J</fullName>
    </submittedName>
</protein>
<gene>
    <name evidence="10" type="primary">Dvir\GJ18448</name>
    <name evidence="10" type="ORF">Dvir_GJ18448</name>
</gene>
<dbReference type="Pfam" id="PF00595">
    <property type="entry name" value="PDZ"/>
    <property type="match status" value="1"/>
</dbReference>
<feature type="region of interest" description="Disordered" evidence="7">
    <location>
        <begin position="2091"/>
        <end position="2125"/>
    </location>
</feature>
<evidence type="ECO:0000256" key="4">
    <source>
        <dbReference type="ARBA" id="ARBA00022833"/>
    </source>
</evidence>
<dbReference type="SMART" id="SM00735">
    <property type="entry name" value="ZM"/>
    <property type="match status" value="1"/>
</dbReference>
<dbReference type="Gene3D" id="2.30.42.10">
    <property type="match status" value="1"/>
</dbReference>
<accession>A0A0Q9W0H7</accession>
<dbReference type="CDD" id="cd23068">
    <property type="entry name" value="PDZ_ZASP52-like"/>
    <property type="match status" value="1"/>
</dbReference>
<feature type="compositionally biased region" description="Low complexity" evidence="7">
    <location>
        <begin position="659"/>
        <end position="687"/>
    </location>
</feature>
<dbReference type="PANTHER" id="PTHR24214">
    <property type="entry name" value="PDZ AND LIM DOMAIN PROTEIN ZASP"/>
    <property type="match status" value="1"/>
</dbReference>
<dbReference type="FunFam" id="2.10.110.10:FF:000060">
    <property type="entry name" value="Uncharacterized protein, isoform Z"/>
    <property type="match status" value="1"/>
</dbReference>
<feature type="region of interest" description="Disordered" evidence="7">
    <location>
        <begin position="1510"/>
        <end position="1588"/>
    </location>
</feature>
<dbReference type="SMART" id="SM00132">
    <property type="entry name" value="LIM"/>
    <property type="match status" value="4"/>
</dbReference>
<dbReference type="FunFam" id="2.30.42.10:FF:000118">
    <property type="entry name" value="Uncharacterized protein, isoform Z"/>
    <property type="match status" value="1"/>
</dbReference>
<dbReference type="PROSITE" id="PS00478">
    <property type="entry name" value="LIM_DOMAIN_1"/>
    <property type="match status" value="1"/>
</dbReference>
<keyword evidence="3 6" id="KW-0479">Metal-binding</keyword>
<feature type="region of interest" description="Disordered" evidence="7">
    <location>
        <begin position="1726"/>
        <end position="1750"/>
    </location>
</feature>
<feature type="domain" description="LIM zinc-binding" evidence="8">
    <location>
        <begin position="2390"/>
        <end position="2445"/>
    </location>
</feature>
<feature type="region of interest" description="Disordered" evidence="7">
    <location>
        <begin position="440"/>
        <end position="481"/>
    </location>
</feature>
<feature type="region of interest" description="Disordered" evidence="7">
    <location>
        <begin position="1924"/>
        <end position="2017"/>
    </location>
</feature>
<feature type="region of interest" description="Disordered" evidence="7">
    <location>
        <begin position="1828"/>
        <end position="1857"/>
    </location>
</feature>
<dbReference type="Gene3D" id="2.10.110.10">
    <property type="entry name" value="Cysteine Rich Protein"/>
    <property type="match status" value="4"/>
</dbReference>
<dbReference type="PANTHER" id="PTHR24214:SF38">
    <property type="entry name" value="PDZ AND LIM DOMAIN PROTEIN ZASP-RELATED"/>
    <property type="match status" value="1"/>
</dbReference>
<evidence type="ECO:0000256" key="1">
    <source>
        <dbReference type="ARBA" id="ARBA00004496"/>
    </source>
</evidence>
<dbReference type="InterPro" id="IPR006643">
    <property type="entry name" value="Zasp-like_motif"/>
</dbReference>
<dbReference type="CDD" id="cd09360">
    <property type="entry name" value="LIM_ALP_like"/>
    <property type="match status" value="1"/>
</dbReference>
<feature type="compositionally biased region" description="Low complexity" evidence="7">
    <location>
        <begin position="955"/>
        <end position="978"/>
    </location>
</feature>
<feature type="compositionally biased region" description="Pro residues" evidence="7">
    <location>
        <begin position="608"/>
        <end position="619"/>
    </location>
</feature>
<dbReference type="GO" id="GO:0031941">
    <property type="term" value="C:filamentous actin"/>
    <property type="evidence" value="ECO:0007669"/>
    <property type="project" value="TreeGrafter"/>
</dbReference>
<evidence type="ECO:0000256" key="7">
    <source>
        <dbReference type="SAM" id="MobiDB-lite"/>
    </source>
</evidence>
<dbReference type="GO" id="GO:0030018">
    <property type="term" value="C:Z disc"/>
    <property type="evidence" value="ECO:0007669"/>
    <property type="project" value="TreeGrafter"/>
</dbReference>
<keyword evidence="11" id="KW-1185">Reference proteome</keyword>
<dbReference type="FunCoup" id="A0A0Q9W0H7">
    <property type="interactions" value="3"/>
</dbReference>
<dbReference type="GO" id="GO:0051371">
    <property type="term" value="F:muscle alpha-actinin binding"/>
    <property type="evidence" value="ECO:0007669"/>
    <property type="project" value="TreeGrafter"/>
</dbReference>
<dbReference type="SMART" id="SM00228">
    <property type="entry name" value="PDZ"/>
    <property type="match status" value="1"/>
</dbReference>
<proteinExistence type="predicted"/>
<feature type="compositionally biased region" description="Polar residues" evidence="7">
    <location>
        <begin position="2104"/>
        <end position="2121"/>
    </location>
</feature>
<feature type="domain" description="LIM zinc-binding" evidence="8">
    <location>
        <begin position="2330"/>
        <end position="2389"/>
    </location>
</feature>
<dbReference type="CDD" id="cd08368">
    <property type="entry name" value="LIM"/>
    <property type="match status" value="1"/>
</dbReference>
<dbReference type="PROSITE" id="PS50106">
    <property type="entry name" value="PDZ"/>
    <property type="match status" value="1"/>
</dbReference>
<dbReference type="InterPro" id="IPR050604">
    <property type="entry name" value="PDZ-LIM_domain"/>
</dbReference>
<dbReference type="FunFam" id="2.10.110.10:FF:000067">
    <property type="entry name" value="Uncharacterized protein, isoform Z"/>
    <property type="match status" value="1"/>
</dbReference>
<dbReference type="SMR" id="A0A0Q9W0H7"/>
<dbReference type="GO" id="GO:0005912">
    <property type="term" value="C:adherens junction"/>
    <property type="evidence" value="ECO:0007669"/>
    <property type="project" value="TreeGrafter"/>
</dbReference>
<dbReference type="InterPro" id="IPR001781">
    <property type="entry name" value="Znf_LIM"/>
</dbReference>
<dbReference type="Pfam" id="PF00412">
    <property type="entry name" value="LIM"/>
    <property type="match status" value="4"/>
</dbReference>
<feature type="compositionally biased region" description="Low complexity" evidence="7">
    <location>
        <begin position="1924"/>
        <end position="1943"/>
    </location>
</feature>
<evidence type="ECO:0000256" key="3">
    <source>
        <dbReference type="ARBA" id="ARBA00022723"/>
    </source>
</evidence>
<feature type="region of interest" description="Disordered" evidence="7">
    <location>
        <begin position="234"/>
        <end position="259"/>
    </location>
</feature>
<dbReference type="InterPro" id="IPR001478">
    <property type="entry name" value="PDZ"/>
</dbReference>
<feature type="region of interest" description="Disordered" evidence="7">
    <location>
        <begin position="993"/>
        <end position="1015"/>
    </location>
</feature>
<dbReference type="PROSITE" id="PS50023">
    <property type="entry name" value="LIM_DOMAIN_2"/>
    <property type="match status" value="3"/>
</dbReference>
<feature type="region of interest" description="Disordered" evidence="7">
    <location>
        <begin position="1386"/>
        <end position="1405"/>
    </location>
</feature>
<dbReference type="InterPro" id="IPR036034">
    <property type="entry name" value="PDZ_sf"/>
</dbReference>
<dbReference type="GO" id="GO:0030036">
    <property type="term" value="P:actin cytoskeleton organization"/>
    <property type="evidence" value="ECO:0007669"/>
    <property type="project" value="TreeGrafter"/>
</dbReference>
<comment type="subcellular location">
    <subcellularLocation>
        <location evidence="1">Cytoplasm</location>
    </subcellularLocation>
</comment>
<name>A0A0Q9W0H7_DROVI</name>
<evidence type="ECO:0000313" key="11">
    <source>
        <dbReference type="Proteomes" id="UP000008792"/>
    </source>
</evidence>
<feature type="region of interest" description="Disordered" evidence="7">
    <location>
        <begin position="820"/>
        <end position="862"/>
    </location>
</feature>
<feature type="compositionally biased region" description="Low complexity" evidence="7">
    <location>
        <begin position="535"/>
        <end position="553"/>
    </location>
</feature>
<dbReference type="GO" id="GO:0046872">
    <property type="term" value="F:metal ion binding"/>
    <property type="evidence" value="ECO:0007669"/>
    <property type="project" value="UniProtKB-KW"/>
</dbReference>